<dbReference type="Gene3D" id="1.10.287.540">
    <property type="entry name" value="Helix hairpin bin"/>
    <property type="match status" value="1"/>
</dbReference>
<feature type="region of interest" description="Disordered" evidence="2">
    <location>
        <begin position="232"/>
        <end position="251"/>
    </location>
</feature>
<evidence type="ECO:0000256" key="1">
    <source>
        <dbReference type="SAM" id="Coils"/>
    </source>
</evidence>
<dbReference type="STRING" id="34059.A9308_08540"/>
<protein>
    <recommendedName>
        <fullName evidence="6">Pilus assembly protein, PilO</fullName>
    </recommendedName>
</protein>
<dbReference type="InterPro" id="IPR014717">
    <property type="entry name" value="Transl_elong_EF1B/ribsomal_bS6"/>
</dbReference>
<dbReference type="EMBL" id="LZMZ01000031">
    <property type="protein sequence ID" value="OBX76343.1"/>
    <property type="molecule type" value="Genomic_DNA"/>
</dbReference>
<proteinExistence type="predicted"/>
<accession>A0A1B8QAH8</accession>
<dbReference type="Proteomes" id="UP000092508">
    <property type="component" value="Unassembled WGS sequence"/>
</dbReference>
<gene>
    <name evidence="4" type="ORF">A9308_08540</name>
</gene>
<feature type="coiled-coil region" evidence="1">
    <location>
        <begin position="79"/>
        <end position="130"/>
    </location>
</feature>
<dbReference type="PANTHER" id="PTHR39555">
    <property type="entry name" value="FIMBRIAL ASSEMBLY PROTEIN PILO-LIKE PROTEIN-RELATED"/>
    <property type="match status" value="1"/>
</dbReference>
<evidence type="ECO:0000313" key="5">
    <source>
        <dbReference type="Proteomes" id="UP000092508"/>
    </source>
</evidence>
<dbReference type="Gene3D" id="3.30.70.60">
    <property type="match status" value="1"/>
</dbReference>
<dbReference type="GO" id="GO:0043107">
    <property type="term" value="P:type IV pilus-dependent motility"/>
    <property type="evidence" value="ECO:0007669"/>
    <property type="project" value="InterPro"/>
</dbReference>
<comment type="caution">
    <text evidence="4">The sequence shown here is derived from an EMBL/GenBank/DDBJ whole genome shotgun (WGS) entry which is preliminary data.</text>
</comment>
<dbReference type="InterPro" id="IPR007445">
    <property type="entry name" value="PilO"/>
</dbReference>
<feature type="transmembrane region" description="Helical" evidence="3">
    <location>
        <begin position="60"/>
        <end position="79"/>
    </location>
</feature>
<keyword evidence="3" id="KW-1133">Transmembrane helix</keyword>
<evidence type="ECO:0008006" key="6">
    <source>
        <dbReference type="Google" id="ProtNLM"/>
    </source>
</evidence>
<evidence type="ECO:0000256" key="3">
    <source>
        <dbReference type="SAM" id="Phobius"/>
    </source>
</evidence>
<name>A0A1B8QAH8_9GAMM</name>
<evidence type="ECO:0000313" key="4">
    <source>
        <dbReference type="EMBL" id="OBX76343.1"/>
    </source>
</evidence>
<keyword evidence="3" id="KW-0812">Transmembrane</keyword>
<dbReference type="Pfam" id="PF04350">
    <property type="entry name" value="PilO"/>
    <property type="match status" value="1"/>
</dbReference>
<reference evidence="4 5" key="1">
    <citation type="submission" date="2016-06" db="EMBL/GenBank/DDBJ databases">
        <title>Draft genome of Moraxella atlantae CCUG 66109.</title>
        <authorList>
            <person name="Salva-Serra F."/>
            <person name="Engstrom-Jakobsson H."/>
            <person name="Thorell K."/>
            <person name="Gonzales-Siles L."/>
            <person name="Karlsson R."/>
            <person name="Boulund F."/>
            <person name="Engstrand L."/>
            <person name="Kristiansson E."/>
            <person name="Moore E."/>
        </authorList>
    </citation>
    <scope>NUCLEOTIDE SEQUENCE [LARGE SCALE GENOMIC DNA]</scope>
    <source>
        <strain evidence="4 5">CCUG 66109</strain>
    </source>
</reference>
<organism evidence="4 5">
    <name type="scientific">Faucicola atlantae</name>
    <dbReference type="NCBI Taxonomy" id="34059"/>
    <lineage>
        <taxon>Bacteria</taxon>
        <taxon>Pseudomonadati</taxon>
        <taxon>Pseudomonadota</taxon>
        <taxon>Gammaproteobacteria</taxon>
        <taxon>Moraxellales</taxon>
        <taxon>Moraxellaceae</taxon>
        <taxon>Faucicola</taxon>
    </lineage>
</organism>
<sequence>MVKLTKSTRKPLFGKTKTTKTVPLKAIKPAKKSFDAKAFADSFKSLDQNNYGSWPMPVKATVLAFIVGLVAFLTWFLPITSKREEIASAEAEQQTLLDQYREKESKARHLKEYEDQVAKMQGDFRELLNQLPKETRISDLVDGINMAGMNSNIRFQDIKVEPEVSQELFIEQPIRIAAVGDYHEFGHFLSGLAKLPRIITLHDFEVTNPQPSLDHLPELNLVLNTKTYRSKEISEDNAAGKDAKQEASDAK</sequence>
<keyword evidence="3" id="KW-0472">Membrane</keyword>
<dbReference type="PANTHER" id="PTHR39555:SF1">
    <property type="entry name" value="TYPE IV PILUS INNER MEMBRANE COMPONENT PILO"/>
    <property type="match status" value="1"/>
</dbReference>
<dbReference type="GO" id="GO:0043683">
    <property type="term" value="P:type IV pilus assembly"/>
    <property type="evidence" value="ECO:0007669"/>
    <property type="project" value="InterPro"/>
</dbReference>
<keyword evidence="1" id="KW-0175">Coiled coil</keyword>
<dbReference type="RefSeq" id="WP_067237620.1">
    <property type="nucleotide sequence ID" value="NZ_LZMZ01000031.1"/>
</dbReference>
<dbReference type="AlphaFoldDB" id="A0A1B8QAH8"/>
<evidence type="ECO:0000256" key="2">
    <source>
        <dbReference type="SAM" id="MobiDB-lite"/>
    </source>
</evidence>
<dbReference type="OrthoDB" id="9802133at2"/>